<evidence type="ECO:0000256" key="12">
    <source>
        <dbReference type="ARBA" id="ARBA00037847"/>
    </source>
</evidence>
<dbReference type="GO" id="GO:0045259">
    <property type="term" value="C:proton-transporting ATP synthase complex"/>
    <property type="evidence" value="ECO:0007669"/>
    <property type="project" value="UniProtKB-KW"/>
</dbReference>
<feature type="transmembrane region" description="Helical" evidence="13">
    <location>
        <begin position="15"/>
        <end position="38"/>
    </location>
</feature>
<evidence type="ECO:0000256" key="7">
    <source>
        <dbReference type="ARBA" id="ARBA00022989"/>
    </source>
</evidence>
<dbReference type="HAMAP" id="MF_01398">
    <property type="entry name" value="ATP_synth_b_bprime"/>
    <property type="match status" value="1"/>
</dbReference>
<dbReference type="EMBL" id="WXEY01000018">
    <property type="protein sequence ID" value="MZP30770.1"/>
    <property type="molecule type" value="Genomic_DNA"/>
</dbReference>
<dbReference type="InterPro" id="IPR050059">
    <property type="entry name" value="ATP_synthase_B_chain"/>
</dbReference>
<dbReference type="CDD" id="cd06503">
    <property type="entry name" value="ATP-synt_Fo_b"/>
    <property type="match status" value="1"/>
</dbReference>
<keyword evidence="10 13" id="KW-0066">ATP synthesis</keyword>
<evidence type="ECO:0000256" key="8">
    <source>
        <dbReference type="ARBA" id="ARBA00023065"/>
    </source>
</evidence>
<dbReference type="InterPro" id="IPR002146">
    <property type="entry name" value="ATP_synth_b/b'su_bac/chlpt"/>
</dbReference>
<accession>A0A845L817</accession>
<keyword evidence="9 13" id="KW-0472">Membrane</keyword>
<keyword evidence="15" id="KW-0175">Coiled coil</keyword>
<dbReference type="NCBIfam" id="TIGR01144">
    <property type="entry name" value="ATP_synt_b"/>
    <property type="match status" value="1"/>
</dbReference>
<dbReference type="PANTHER" id="PTHR33445">
    <property type="entry name" value="ATP SYNTHASE SUBUNIT B', CHLOROPLASTIC"/>
    <property type="match status" value="1"/>
</dbReference>
<dbReference type="AlphaFoldDB" id="A0A845L817"/>
<dbReference type="InterPro" id="IPR005864">
    <property type="entry name" value="ATP_synth_F0_bsu_bac"/>
</dbReference>
<comment type="function">
    <text evidence="13">Component of the F(0) channel, it forms part of the peripheral stalk, linking F(1) to F(0).</text>
</comment>
<reference evidence="16 17" key="1">
    <citation type="submission" date="2020-01" db="EMBL/GenBank/DDBJ databases">
        <title>Whole-genome sequence of Heliobacterium undosum DSM 13378.</title>
        <authorList>
            <person name="Kyndt J.A."/>
            <person name="Meyer T.E."/>
        </authorList>
    </citation>
    <scope>NUCLEOTIDE SEQUENCE [LARGE SCALE GENOMIC DNA]</scope>
    <source>
        <strain evidence="16 17">DSM 13378</strain>
    </source>
</reference>
<evidence type="ECO:0000256" key="1">
    <source>
        <dbReference type="ARBA" id="ARBA00005513"/>
    </source>
</evidence>
<dbReference type="Proteomes" id="UP000463470">
    <property type="component" value="Unassembled WGS sequence"/>
</dbReference>
<evidence type="ECO:0000256" key="15">
    <source>
        <dbReference type="SAM" id="Coils"/>
    </source>
</evidence>
<keyword evidence="17" id="KW-1185">Reference proteome</keyword>
<dbReference type="RefSeq" id="WP_161259292.1">
    <property type="nucleotide sequence ID" value="NZ_WXEY01000018.1"/>
</dbReference>
<keyword evidence="8 13" id="KW-0406">Ion transport</keyword>
<keyword evidence="4 13" id="KW-0138">CF(0)</keyword>
<comment type="caution">
    <text evidence="16">The sequence shown here is derived from an EMBL/GenBank/DDBJ whole genome shotgun (WGS) entry which is preliminary data.</text>
</comment>
<evidence type="ECO:0000256" key="9">
    <source>
        <dbReference type="ARBA" id="ARBA00023136"/>
    </source>
</evidence>
<evidence type="ECO:0000256" key="2">
    <source>
        <dbReference type="ARBA" id="ARBA00022448"/>
    </source>
</evidence>
<evidence type="ECO:0000313" key="17">
    <source>
        <dbReference type="Proteomes" id="UP000463470"/>
    </source>
</evidence>
<evidence type="ECO:0000256" key="6">
    <source>
        <dbReference type="ARBA" id="ARBA00022781"/>
    </source>
</evidence>
<name>A0A845L817_9FIRM</name>
<dbReference type="InterPro" id="IPR028987">
    <property type="entry name" value="ATP_synth_B-like_membr_sf"/>
</dbReference>
<evidence type="ECO:0000256" key="11">
    <source>
        <dbReference type="ARBA" id="ARBA00025198"/>
    </source>
</evidence>
<proteinExistence type="inferred from homology"/>
<dbReference type="PANTHER" id="PTHR33445:SF1">
    <property type="entry name" value="ATP SYNTHASE SUBUNIT B"/>
    <property type="match status" value="1"/>
</dbReference>
<evidence type="ECO:0000256" key="10">
    <source>
        <dbReference type="ARBA" id="ARBA00023310"/>
    </source>
</evidence>
<dbReference type="SUPFAM" id="SSF81573">
    <property type="entry name" value="F1F0 ATP synthase subunit B, membrane domain"/>
    <property type="match status" value="1"/>
</dbReference>
<comment type="subunit">
    <text evidence="13">F-type ATPases have 2 components, F(1) - the catalytic core - and F(0) - the membrane proton channel. F(1) has five subunits: alpha(3), beta(3), gamma(1), delta(1), epsilon(1). F(0) has three main subunits: a(1), b(2) and c(10-14). The alpha and beta chains form an alternating ring which encloses part of the gamma chain. F(1) is attached to F(0) by a central stalk formed by the gamma and epsilon chains, while a peripheral stalk is formed by the delta and b chains.</text>
</comment>
<evidence type="ECO:0000313" key="16">
    <source>
        <dbReference type="EMBL" id="MZP30770.1"/>
    </source>
</evidence>
<dbReference type="GO" id="GO:0046961">
    <property type="term" value="F:proton-transporting ATPase activity, rotational mechanism"/>
    <property type="evidence" value="ECO:0007669"/>
    <property type="project" value="TreeGrafter"/>
</dbReference>
<comment type="subcellular location">
    <subcellularLocation>
        <location evidence="13">Cell membrane</location>
        <topology evidence="13">Single-pass membrane protein</topology>
    </subcellularLocation>
    <subcellularLocation>
        <location evidence="12">Endomembrane system</location>
        <topology evidence="12">Single-pass membrane protein</topology>
    </subcellularLocation>
</comment>
<feature type="coiled-coil region" evidence="15">
    <location>
        <begin position="38"/>
        <end position="127"/>
    </location>
</feature>
<dbReference type="OrthoDB" id="9795863at2"/>
<evidence type="ECO:0000256" key="13">
    <source>
        <dbReference type="HAMAP-Rule" id="MF_01398"/>
    </source>
</evidence>
<gene>
    <name evidence="13 16" type="primary">atpF</name>
    <name evidence="16" type="ORF">GTO91_13710</name>
</gene>
<keyword evidence="5 13" id="KW-0812">Transmembrane</keyword>
<keyword evidence="7 13" id="KW-1133">Transmembrane helix</keyword>
<comment type="function">
    <text evidence="11 13">F(1)F(0) ATP synthase produces ATP from ADP in the presence of a proton or sodium gradient. F-type ATPases consist of two structural domains, F(1) containing the extramembraneous catalytic core and F(0) containing the membrane proton channel, linked together by a central stalk and a peripheral stalk. During catalysis, ATP synthesis in the catalytic domain of F(1) is coupled via a rotary mechanism of the central stalk subunits to proton translocation.</text>
</comment>
<dbReference type="GO" id="GO:0005886">
    <property type="term" value="C:plasma membrane"/>
    <property type="evidence" value="ECO:0007669"/>
    <property type="project" value="UniProtKB-SubCell"/>
</dbReference>
<evidence type="ECO:0000256" key="5">
    <source>
        <dbReference type="ARBA" id="ARBA00022692"/>
    </source>
</evidence>
<keyword evidence="2 13" id="KW-0813">Transport</keyword>
<comment type="similarity">
    <text evidence="1 13 14">Belongs to the ATPase B chain family.</text>
</comment>
<evidence type="ECO:0000256" key="14">
    <source>
        <dbReference type="RuleBase" id="RU003848"/>
    </source>
</evidence>
<dbReference type="Gene3D" id="1.20.5.620">
    <property type="entry name" value="F1F0 ATP synthase subunit B, membrane domain"/>
    <property type="match status" value="1"/>
</dbReference>
<keyword evidence="6 13" id="KW-0375">Hydrogen ion transport</keyword>
<protein>
    <recommendedName>
        <fullName evidence="13">ATP synthase subunit b</fullName>
    </recommendedName>
    <alternativeName>
        <fullName evidence="13">ATP synthase F(0) sector subunit b</fullName>
    </alternativeName>
    <alternativeName>
        <fullName evidence="13">ATPase subunit I</fullName>
    </alternativeName>
    <alternativeName>
        <fullName evidence="13">F-type ATPase subunit b</fullName>
        <shortName evidence="13">F-ATPase subunit b</shortName>
    </alternativeName>
</protein>
<keyword evidence="3 13" id="KW-1003">Cell membrane</keyword>
<sequence>MLESVLHALNLNETFLAMLISFLILVFILQQVAFKPILKALDERRQKVEESINRAENDLEEANRMRAENAAELAKARQEAHDLIARATKVSEEKAQEIVAAAQAEANRLKEKAVADIQREKEKAVEELRSHVVSLSILAAEKVIRKNLDDPTQRQLVDEVINEVGKLPC</sequence>
<evidence type="ECO:0000256" key="4">
    <source>
        <dbReference type="ARBA" id="ARBA00022547"/>
    </source>
</evidence>
<dbReference type="Pfam" id="PF00430">
    <property type="entry name" value="ATP-synt_B"/>
    <property type="match status" value="1"/>
</dbReference>
<dbReference type="GO" id="GO:0046933">
    <property type="term" value="F:proton-transporting ATP synthase activity, rotational mechanism"/>
    <property type="evidence" value="ECO:0007669"/>
    <property type="project" value="UniProtKB-UniRule"/>
</dbReference>
<organism evidence="16 17">
    <name type="scientific">Heliomicrobium undosum</name>
    <dbReference type="NCBI Taxonomy" id="121734"/>
    <lineage>
        <taxon>Bacteria</taxon>
        <taxon>Bacillati</taxon>
        <taxon>Bacillota</taxon>
        <taxon>Clostridia</taxon>
        <taxon>Eubacteriales</taxon>
        <taxon>Heliobacteriaceae</taxon>
        <taxon>Heliomicrobium</taxon>
    </lineage>
</organism>
<evidence type="ECO:0000256" key="3">
    <source>
        <dbReference type="ARBA" id="ARBA00022475"/>
    </source>
</evidence>
<dbReference type="GO" id="GO:0012505">
    <property type="term" value="C:endomembrane system"/>
    <property type="evidence" value="ECO:0007669"/>
    <property type="project" value="UniProtKB-SubCell"/>
</dbReference>